<dbReference type="PANTHER" id="PTHR11785:SF528">
    <property type="entry name" value="AMINO ACID TRANSPORTER PROTEIN JHI-21"/>
    <property type="match status" value="1"/>
</dbReference>
<proteinExistence type="predicted"/>
<dbReference type="InterPro" id="IPR050598">
    <property type="entry name" value="AminoAcid_Transporter"/>
</dbReference>
<accession>A0A6G5AEL8</accession>
<organism evidence="6">
    <name type="scientific">Rhipicephalus microplus</name>
    <name type="common">Cattle tick</name>
    <name type="synonym">Boophilus microplus</name>
    <dbReference type="NCBI Taxonomy" id="6941"/>
    <lineage>
        <taxon>Eukaryota</taxon>
        <taxon>Metazoa</taxon>
        <taxon>Ecdysozoa</taxon>
        <taxon>Arthropoda</taxon>
        <taxon>Chelicerata</taxon>
        <taxon>Arachnida</taxon>
        <taxon>Acari</taxon>
        <taxon>Parasitiformes</taxon>
        <taxon>Ixodida</taxon>
        <taxon>Ixodoidea</taxon>
        <taxon>Ixodidae</taxon>
        <taxon>Rhipicephalinae</taxon>
        <taxon>Rhipicephalus</taxon>
        <taxon>Boophilus</taxon>
    </lineage>
</organism>
<dbReference type="Gene3D" id="1.20.1740.10">
    <property type="entry name" value="Amino acid/polyamine transporter I"/>
    <property type="match status" value="1"/>
</dbReference>
<keyword evidence="3 5" id="KW-1133">Transmembrane helix</keyword>
<dbReference type="AlphaFoldDB" id="A0A6G5AEL8"/>
<dbReference type="Pfam" id="PF13520">
    <property type="entry name" value="AA_permease_2"/>
    <property type="match status" value="1"/>
</dbReference>
<evidence type="ECO:0000313" key="6">
    <source>
        <dbReference type="EMBL" id="NIE48477.1"/>
    </source>
</evidence>
<evidence type="ECO:0000256" key="4">
    <source>
        <dbReference type="ARBA" id="ARBA00023136"/>
    </source>
</evidence>
<dbReference type="InterPro" id="IPR002293">
    <property type="entry name" value="AA/rel_permease1"/>
</dbReference>
<evidence type="ECO:0000256" key="3">
    <source>
        <dbReference type="ARBA" id="ARBA00022989"/>
    </source>
</evidence>
<name>A0A6G5AEL8_RHIMP</name>
<feature type="transmembrane region" description="Helical" evidence="5">
    <location>
        <begin position="103"/>
        <end position="124"/>
    </location>
</feature>
<dbReference type="PANTHER" id="PTHR11785">
    <property type="entry name" value="AMINO ACID TRANSPORTER"/>
    <property type="match status" value="1"/>
</dbReference>
<dbReference type="EMBL" id="GIKN01006204">
    <property type="protein sequence ID" value="NIE48477.1"/>
    <property type="molecule type" value="Transcribed_RNA"/>
</dbReference>
<dbReference type="GO" id="GO:0015179">
    <property type="term" value="F:L-amino acid transmembrane transporter activity"/>
    <property type="evidence" value="ECO:0007669"/>
    <property type="project" value="TreeGrafter"/>
</dbReference>
<keyword evidence="2 5" id="KW-0812">Transmembrane</keyword>
<feature type="transmembrane region" description="Helical" evidence="5">
    <location>
        <begin position="37"/>
        <end position="61"/>
    </location>
</feature>
<evidence type="ECO:0000256" key="5">
    <source>
        <dbReference type="SAM" id="Phobius"/>
    </source>
</evidence>
<dbReference type="OrthoDB" id="10062876at2759"/>
<keyword evidence="4 5" id="KW-0472">Membrane</keyword>
<sequence length="390" mass="43379">MIGAVCYAELGTSIPRSGGDYAYVLEAFGPLTAFLRLWVTVLVVQPATLAVLSLTFATYMVKPLYPDCEPPDLALRLMAIVCLCLLTYVNCKSVKLAMKVQDVFTTAKLAALALIIITGIVRIAQGEVGYLRNSFEGEYSVGGISLSFYVRTVCFRRMELFELCVRGAEGSEQKPAQGYIHRHHACDGRLRHGERCLLHRSISPRDACIASCCCDVCAAYNWCRSMDHAGVCQLVNLRRPERNHVYYCKIILYWCFGGAPSHDIWDDTHDQANPDSASSVILCCGSADVYDERHLRPHQLFELQPVALGGCLHPGNALAALQKTKHAPTDQGSPYLPYCVPGHVHIPYVHAIVCKPHGDWDGPCDSNYWYPCLLYLRHLEPEEQSDPKVL</sequence>
<dbReference type="GO" id="GO:0016020">
    <property type="term" value="C:membrane"/>
    <property type="evidence" value="ECO:0007669"/>
    <property type="project" value="UniProtKB-SubCell"/>
</dbReference>
<reference evidence="6" key="1">
    <citation type="submission" date="2020-03" db="EMBL/GenBank/DDBJ databases">
        <title>A transcriptome and proteome of the tick Rhipicephalus microplus shaped by the genetic composition of its hosts and developmental stage.</title>
        <authorList>
            <person name="Garcia G.R."/>
            <person name="Ribeiro J.M.C."/>
            <person name="Maruyama S.R."/>
            <person name="Gardinasse L.G."/>
            <person name="Nelson K."/>
            <person name="Ferreira B.R."/>
            <person name="Andrade T.G."/>
            <person name="Santos I.K.F.M."/>
        </authorList>
    </citation>
    <scope>NUCLEOTIDE SEQUENCE</scope>
    <source>
        <strain evidence="6">NSGR</strain>
        <tissue evidence="6">Salivary glands</tissue>
    </source>
</reference>
<protein>
    <submittedName>
        <fullName evidence="6">Putative amino acid transporter</fullName>
    </submittedName>
</protein>
<evidence type="ECO:0000256" key="2">
    <source>
        <dbReference type="ARBA" id="ARBA00022692"/>
    </source>
</evidence>
<comment type="subcellular location">
    <subcellularLocation>
        <location evidence="1">Membrane</location>
        <topology evidence="1">Multi-pass membrane protein</topology>
    </subcellularLocation>
</comment>
<evidence type="ECO:0000256" key="1">
    <source>
        <dbReference type="ARBA" id="ARBA00004141"/>
    </source>
</evidence>
<dbReference type="VEuPathDB" id="VectorBase:LOC119177023"/>
<feature type="transmembrane region" description="Helical" evidence="5">
    <location>
        <begin position="73"/>
        <end position="91"/>
    </location>
</feature>